<reference evidence="2" key="1">
    <citation type="submission" date="2023-03" db="EMBL/GenBank/DDBJ databases">
        <title>Massive genome expansion in bonnet fungi (Mycena s.s.) driven by repeated elements and novel gene families across ecological guilds.</title>
        <authorList>
            <consortium name="Lawrence Berkeley National Laboratory"/>
            <person name="Harder C.B."/>
            <person name="Miyauchi S."/>
            <person name="Viragh M."/>
            <person name="Kuo A."/>
            <person name="Thoen E."/>
            <person name="Andreopoulos B."/>
            <person name="Lu D."/>
            <person name="Skrede I."/>
            <person name="Drula E."/>
            <person name="Henrissat B."/>
            <person name="Morin E."/>
            <person name="Kohler A."/>
            <person name="Barry K."/>
            <person name="LaButti K."/>
            <person name="Morin E."/>
            <person name="Salamov A."/>
            <person name="Lipzen A."/>
            <person name="Mereny Z."/>
            <person name="Hegedus B."/>
            <person name="Baldrian P."/>
            <person name="Stursova M."/>
            <person name="Weitz H."/>
            <person name="Taylor A."/>
            <person name="Grigoriev I.V."/>
            <person name="Nagy L.G."/>
            <person name="Martin F."/>
            <person name="Kauserud H."/>
        </authorList>
    </citation>
    <scope>NUCLEOTIDE SEQUENCE</scope>
    <source>
        <strain evidence="2">CBHHK067</strain>
    </source>
</reference>
<sequence>MFLLAALIVLASIIQTAAAATSFTMYALNGNGLVNSTKMAHINTAINSHNPHAFILSESKTNLKIGPDLPNNDYTIFEEPGVQAENHHLYKWDVVLGIRKAVDIVLQTNNGKDFFQSHRHLCPVDPGTPATSNFWPELTKLCQSTTLSWTVGGDLNATVSAAGQASGGAKACAQFLLFLDHAAGHDIWTNYPDRNRNYDWTSRANPESTSGNIINRVVTSKRSLLDSQILVADHLKDFNFRDDMDNLITAAGLEDKQVHDDTSFLDVYDSFTELLIPAAERAYRRINRYTRRPDKRIMTPKIEKIIAQIQFMGGTIRTICDNNAPDLTHGAQLPYLAKTQILPDTQVTTQQGVQTWDLMSYLAGIKCWAKRHKVEGMYDAVNAYGLPSAIIDLDHATQTDTKCFIRTAHAIIAPVIITSVTKQGSSLSPVKLTLTTSLGHHYLNNLMASDPDALIITSGSAQKADPHLPDDFLQAKTVMAEATEDSYIFSQTLASLRCSALAMERFSIVKQNIISKARTLLSLQPIKRADAEDLDTRIKVKIHMELGMPFMPSMDIFTLPIDLHGFDFPSITRINNRIAIDGLHRDLNHPIASYWKLARLILADWTCHINNCTNPIDSDGLTCDFTCHTNCVPYGWIVAQKAMTELSPKLALKRTHNNGILTGNVSLSHMLKTFGNHLPLALCPNGQDMGQWRMKADGAWLIDTKSRPMGSSWTLAAKTNWDKLSNVLRCSNIHWYSLGQPDVLQPRED</sequence>
<keyword evidence="1" id="KW-0732">Signal</keyword>
<keyword evidence="3" id="KW-1185">Reference proteome</keyword>
<accession>A0AAD7DJM5</accession>
<dbReference type="EMBL" id="JARKIE010000047">
    <property type="protein sequence ID" value="KAJ7693222.1"/>
    <property type="molecule type" value="Genomic_DNA"/>
</dbReference>
<gene>
    <name evidence="2" type="ORF">B0H17DRAFT_1200045</name>
</gene>
<feature type="signal peptide" evidence="1">
    <location>
        <begin position="1"/>
        <end position="19"/>
    </location>
</feature>
<dbReference type="Gene3D" id="3.60.10.10">
    <property type="entry name" value="Endonuclease/exonuclease/phosphatase"/>
    <property type="match status" value="1"/>
</dbReference>
<organism evidence="2 3">
    <name type="scientific">Mycena rosella</name>
    <name type="common">Pink bonnet</name>
    <name type="synonym">Agaricus rosellus</name>
    <dbReference type="NCBI Taxonomy" id="1033263"/>
    <lineage>
        <taxon>Eukaryota</taxon>
        <taxon>Fungi</taxon>
        <taxon>Dikarya</taxon>
        <taxon>Basidiomycota</taxon>
        <taxon>Agaricomycotina</taxon>
        <taxon>Agaricomycetes</taxon>
        <taxon>Agaricomycetidae</taxon>
        <taxon>Agaricales</taxon>
        <taxon>Marasmiineae</taxon>
        <taxon>Mycenaceae</taxon>
        <taxon>Mycena</taxon>
    </lineage>
</organism>
<comment type="caution">
    <text evidence="2">The sequence shown here is derived from an EMBL/GenBank/DDBJ whole genome shotgun (WGS) entry which is preliminary data.</text>
</comment>
<protein>
    <submittedName>
        <fullName evidence="2">Uncharacterized protein</fullName>
    </submittedName>
</protein>
<name>A0AAD7DJM5_MYCRO</name>
<evidence type="ECO:0000313" key="3">
    <source>
        <dbReference type="Proteomes" id="UP001221757"/>
    </source>
</evidence>
<evidence type="ECO:0000256" key="1">
    <source>
        <dbReference type="SAM" id="SignalP"/>
    </source>
</evidence>
<dbReference type="InterPro" id="IPR036691">
    <property type="entry name" value="Endo/exonu/phosph_ase_sf"/>
</dbReference>
<dbReference type="AlphaFoldDB" id="A0AAD7DJM5"/>
<evidence type="ECO:0000313" key="2">
    <source>
        <dbReference type="EMBL" id="KAJ7693222.1"/>
    </source>
</evidence>
<proteinExistence type="predicted"/>
<feature type="chain" id="PRO_5042205935" evidence="1">
    <location>
        <begin position="20"/>
        <end position="749"/>
    </location>
</feature>
<dbReference type="Proteomes" id="UP001221757">
    <property type="component" value="Unassembled WGS sequence"/>
</dbReference>